<dbReference type="PANTHER" id="PTHR16223">
    <property type="entry name" value="TRANSCRIPTION FACTOR BHLH83-RELATED"/>
    <property type="match status" value="1"/>
</dbReference>
<feature type="domain" description="BHLH" evidence="7">
    <location>
        <begin position="170"/>
        <end position="219"/>
    </location>
</feature>
<feature type="region of interest" description="Disordered" evidence="6">
    <location>
        <begin position="127"/>
        <end position="175"/>
    </location>
</feature>
<sequence>MDVLVDGELESLLGMFNFDQCSSSKEGRHRDEMLGVSSLYNDHLHHHQNNVLSSDHHPLLVHDMLPFGSMSGGNFPTKLDSWDQNHLQETAKHKRKQLNIENLHNTNSNCDVTRQELVKAKKKHRVSLESNTVDESNTSWRDGQSISNISYDDKSSATSVKGKTRATKGTATDPQSLYARKRREKINERLKTLQNLVPNGTKVDISTMLEEAVNYVKFLQLQIKLLSSDDLWMYAPLAYNGLDMGLHHNLVSACVKGLQITM</sequence>
<evidence type="ECO:0000259" key="7">
    <source>
        <dbReference type="PROSITE" id="PS50888"/>
    </source>
</evidence>
<dbReference type="CDD" id="cd11454">
    <property type="entry name" value="bHLH_AtIND_like"/>
    <property type="match status" value="1"/>
</dbReference>
<dbReference type="GO" id="GO:0006355">
    <property type="term" value="P:regulation of DNA-templated transcription"/>
    <property type="evidence" value="ECO:0007669"/>
    <property type="project" value="UniProtKB-ARBA"/>
</dbReference>
<comment type="caution">
    <text evidence="8">The sequence shown here is derived from an EMBL/GenBank/DDBJ whole genome shotgun (WGS) entry which is preliminary data.</text>
</comment>
<keyword evidence="2" id="KW-0805">Transcription regulation</keyword>
<dbReference type="FunFam" id="4.10.280.10:FF:000022">
    <property type="entry name" value="Basic helix-loop-helix transcription factor"/>
    <property type="match status" value="1"/>
</dbReference>
<dbReference type="PROSITE" id="PS50888">
    <property type="entry name" value="BHLH"/>
    <property type="match status" value="1"/>
</dbReference>
<evidence type="ECO:0000256" key="1">
    <source>
        <dbReference type="ARBA" id="ARBA00004123"/>
    </source>
</evidence>
<gene>
    <name evidence="8" type="ORF">ERUC_LOCUS2536</name>
</gene>
<dbReference type="SMART" id="SM00353">
    <property type="entry name" value="HLH"/>
    <property type="match status" value="1"/>
</dbReference>
<dbReference type="EMBL" id="CAKOAT010052932">
    <property type="protein sequence ID" value="CAH8299334.1"/>
    <property type="molecule type" value="Genomic_DNA"/>
</dbReference>
<feature type="compositionally biased region" description="Polar residues" evidence="6">
    <location>
        <begin position="128"/>
        <end position="150"/>
    </location>
</feature>
<evidence type="ECO:0000256" key="5">
    <source>
        <dbReference type="ARBA" id="ARBA00023242"/>
    </source>
</evidence>
<keyword evidence="9" id="KW-1185">Reference proteome</keyword>
<dbReference type="InterPro" id="IPR036638">
    <property type="entry name" value="HLH_DNA-bd_sf"/>
</dbReference>
<keyword evidence="4" id="KW-0804">Transcription</keyword>
<evidence type="ECO:0000313" key="9">
    <source>
        <dbReference type="Proteomes" id="UP001642260"/>
    </source>
</evidence>
<dbReference type="GO" id="GO:0005634">
    <property type="term" value="C:nucleus"/>
    <property type="evidence" value="ECO:0007669"/>
    <property type="project" value="UniProtKB-SubCell"/>
</dbReference>
<dbReference type="GO" id="GO:0009733">
    <property type="term" value="P:response to auxin"/>
    <property type="evidence" value="ECO:0007669"/>
    <property type="project" value="UniProtKB-ARBA"/>
</dbReference>
<keyword evidence="5" id="KW-0539">Nucleus</keyword>
<dbReference type="AlphaFoldDB" id="A0ABC8ITA2"/>
<evidence type="ECO:0000256" key="3">
    <source>
        <dbReference type="ARBA" id="ARBA00023125"/>
    </source>
</evidence>
<dbReference type="InterPro" id="IPR045843">
    <property type="entry name" value="IND-like"/>
</dbReference>
<proteinExistence type="predicted"/>
<dbReference type="PANTHER" id="PTHR16223:SF370">
    <property type="entry name" value="TRANSCRIPTION FACTOR RSL3-RELATED"/>
    <property type="match status" value="1"/>
</dbReference>
<dbReference type="Proteomes" id="UP001642260">
    <property type="component" value="Unassembled WGS sequence"/>
</dbReference>
<evidence type="ECO:0000256" key="6">
    <source>
        <dbReference type="SAM" id="MobiDB-lite"/>
    </source>
</evidence>
<name>A0ABC8ITA2_ERUVS</name>
<organism evidence="8 9">
    <name type="scientific">Eruca vesicaria subsp. sativa</name>
    <name type="common">Garden rocket</name>
    <name type="synonym">Eruca sativa</name>
    <dbReference type="NCBI Taxonomy" id="29727"/>
    <lineage>
        <taxon>Eukaryota</taxon>
        <taxon>Viridiplantae</taxon>
        <taxon>Streptophyta</taxon>
        <taxon>Embryophyta</taxon>
        <taxon>Tracheophyta</taxon>
        <taxon>Spermatophyta</taxon>
        <taxon>Magnoliopsida</taxon>
        <taxon>eudicotyledons</taxon>
        <taxon>Gunneridae</taxon>
        <taxon>Pentapetalae</taxon>
        <taxon>rosids</taxon>
        <taxon>malvids</taxon>
        <taxon>Brassicales</taxon>
        <taxon>Brassicaceae</taxon>
        <taxon>Brassiceae</taxon>
        <taxon>Eruca</taxon>
    </lineage>
</organism>
<evidence type="ECO:0000313" key="8">
    <source>
        <dbReference type="EMBL" id="CAH8299334.1"/>
    </source>
</evidence>
<evidence type="ECO:0000256" key="2">
    <source>
        <dbReference type="ARBA" id="ARBA00023015"/>
    </source>
</evidence>
<dbReference type="GO" id="GO:0048766">
    <property type="term" value="P:root hair initiation"/>
    <property type="evidence" value="ECO:0007669"/>
    <property type="project" value="UniProtKB-ARBA"/>
</dbReference>
<dbReference type="InterPro" id="IPR011598">
    <property type="entry name" value="bHLH_dom"/>
</dbReference>
<evidence type="ECO:0000256" key="4">
    <source>
        <dbReference type="ARBA" id="ARBA00023163"/>
    </source>
</evidence>
<dbReference type="Gene3D" id="4.10.280.10">
    <property type="entry name" value="Helix-loop-helix DNA-binding domain"/>
    <property type="match status" value="1"/>
</dbReference>
<protein>
    <recommendedName>
        <fullName evidence="7">BHLH domain-containing protein</fullName>
    </recommendedName>
</protein>
<dbReference type="GO" id="GO:0003677">
    <property type="term" value="F:DNA binding"/>
    <property type="evidence" value="ECO:0007669"/>
    <property type="project" value="UniProtKB-KW"/>
</dbReference>
<dbReference type="Pfam" id="PF00010">
    <property type="entry name" value="HLH"/>
    <property type="match status" value="1"/>
</dbReference>
<accession>A0ABC8ITA2</accession>
<reference evidence="8 9" key="1">
    <citation type="submission" date="2022-03" db="EMBL/GenBank/DDBJ databases">
        <authorList>
            <person name="Macdonald S."/>
            <person name="Ahmed S."/>
            <person name="Newling K."/>
        </authorList>
    </citation>
    <scope>NUCLEOTIDE SEQUENCE [LARGE SCALE GENOMIC DNA]</scope>
</reference>
<comment type="subcellular location">
    <subcellularLocation>
        <location evidence="1">Nucleus</location>
    </subcellularLocation>
</comment>
<dbReference type="SUPFAM" id="SSF47459">
    <property type="entry name" value="HLH, helix-loop-helix DNA-binding domain"/>
    <property type="match status" value="1"/>
</dbReference>
<keyword evidence="3" id="KW-0238">DNA-binding</keyword>